<dbReference type="AlphaFoldDB" id="A0A9W5VI81"/>
<sequence length="51" mass="5783">MNKKNTKKHGLKKGKGKKGNVQKLNIISKITLVFQVMALIKSLIEFVNLFL</sequence>
<accession>A0A9W5VI81</accession>
<proteinExistence type="predicted"/>
<name>A0A9W5VI81_BACCE</name>
<evidence type="ECO:0000313" key="1">
    <source>
        <dbReference type="EMBL" id="EOP78906.1"/>
    </source>
</evidence>
<gene>
    <name evidence="1" type="ORF">IGM_06513</name>
</gene>
<protein>
    <submittedName>
        <fullName evidence="1">Uncharacterized protein</fullName>
    </submittedName>
</protein>
<organism evidence="1 2">
    <name type="scientific">Bacillus cereus HuB4-4</name>
    <dbReference type="NCBI Taxonomy" id="1053211"/>
    <lineage>
        <taxon>Bacteria</taxon>
        <taxon>Bacillati</taxon>
        <taxon>Bacillota</taxon>
        <taxon>Bacilli</taxon>
        <taxon>Bacillales</taxon>
        <taxon>Bacillaceae</taxon>
        <taxon>Bacillus</taxon>
        <taxon>Bacillus cereus group</taxon>
    </lineage>
</organism>
<reference evidence="1 2" key="1">
    <citation type="submission" date="2012-12" db="EMBL/GenBank/DDBJ databases">
        <title>The Genome Sequence of Bacillus cereus HuB4-4.</title>
        <authorList>
            <consortium name="The Broad Institute Genome Sequencing Platform"/>
            <consortium name="The Broad Institute Genome Sequencing Center for Infectious Disease"/>
            <person name="Feldgarden M."/>
            <person name="Van der Auwera G.A."/>
            <person name="Mahillon J."/>
            <person name="Duprez V."/>
            <person name="Timmery S."/>
            <person name="Mattelet C."/>
            <person name="Dierick K."/>
            <person name="Sun M."/>
            <person name="Yu Z."/>
            <person name="Zhu L."/>
            <person name="Hu X."/>
            <person name="Shank E.B."/>
            <person name="Swiecicka I."/>
            <person name="Hansen B.M."/>
            <person name="Andrup L."/>
            <person name="Walker B."/>
            <person name="Young S.K."/>
            <person name="Zeng Q."/>
            <person name="Gargeya S."/>
            <person name="Fitzgerald M."/>
            <person name="Haas B."/>
            <person name="Abouelleil A."/>
            <person name="Alvarado L."/>
            <person name="Arachchi H.M."/>
            <person name="Berlin A.M."/>
            <person name="Chapman S.B."/>
            <person name="Dewar J."/>
            <person name="Goldberg J."/>
            <person name="Griggs A."/>
            <person name="Gujja S."/>
            <person name="Hansen M."/>
            <person name="Howarth C."/>
            <person name="Imamovic A."/>
            <person name="Larimer J."/>
            <person name="McCowan C."/>
            <person name="Murphy C."/>
            <person name="Neiman D."/>
            <person name="Pearson M."/>
            <person name="Priest M."/>
            <person name="Roberts A."/>
            <person name="Saif S."/>
            <person name="Shea T."/>
            <person name="Sisk P."/>
            <person name="Sykes S."/>
            <person name="Wortman J."/>
            <person name="Nusbaum C."/>
            <person name="Birren B."/>
        </authorList>
    </citation>
    <scope>NUCLEOTIDE SEQUENCE [LARGE SCALE GENOMIC DNA]</scope>
    <source>
        <strain evidence="1 2">HuB4-4</strain>
    </source>
</reference>
<dbReference type="Proteomes" id="UP000014009">
    <property type="component" value="Unassembled WGS sequence"/>
</dbReference>
<dbReference type="RefSeq" id="WP_016099557.1">
    <property type="nucleotide sequence ID" value="NZ_KB976548.1"/>
</dbReference>
<dbReference type="EMBL" id="AHEF01000104">
    <property type="protein sequence ID" value="EOP78906.1"/>
    <property type="molecule type" value="Genomic_DNA"/>
</dbReference>
<evidence type="ECO:0000313" key="2">
    <source>
        <dbReference type="Proteomes" id="UP000014009"/>
    </source>
</evidence>
<comment type="caution">
    <text evidence="1">The sequence shown here is derived from an EMBL/GenBank/DDBJ whole genome shotgun (WGS) entry which is preliminary data.</text>
</comment>